<evidence type="ECO:0000256" key="1">
    <source>
        <dbReference type="SAM" id="Phobius"/>
    </source>
</evidence>
<keyword evidence="3" id="KW-1185">Reference proteome</keyword>
<dbReference type="RefSeq" id="WP_171655514.1">
    <property type="nucleotide sequence ID" value="NZ_WHOD01000109.1"/>
</dbReference>
<dbReference type="Proteomes" id="UP000641588">
    <property type="component" value="Unassembled WGS sequence"/>
</dbReference>
<feature type="transmembrane region" description="Helical" evidence="1">
    <location>
        <begin position="33"/>
        <end position="50"/>
    </location>
</feature>
<organism evidence="2 3">
    <name type="scientific">Paenibacillus foliorum</name>
    <dbReference type="NCBI Taxonomy" id="2654974"/>
    <lineage>
        <taxon>Bacteria</taxon>
        <taxon>Bacillati</taxon>
        <taxon>Bacillota</taxon>
        <taxon>Bacilli</taxon>
        <taxon>Bacillales</taxon>
        <taxon>Paenibacillaceae</taxon>
        <taxon>Paenibacillus</taxon>
    </lineage>
</organism>
<keyword evidence="1" id="KW-0472">Membrane</keyword>
<reference evidence="2" key="1">
    <citation type="submission" date="2019-10" db="EMBL/GenBank/DDBJ databases">
        <title>Description of Paenibacillus glebae sp. nov.</title>
        <authorList>
            <person name="Carlier A."/>
            <person name="Qi S."/>
        </authorList>
    </citation>
    <scope>NUCLEOTIDE SEQUENCE</scope>
    <source>
        <strain evidence="2">LMG 31456</strain>
    </source>
</reference>
<evidence type="ECO:0000313" key="2">
    <source>
        <dbReference type="EMBL" id="NOU97274.1"/>
    </source>
</evidence>
<dbReference type="AlphaFoldDB" id="A0A972GZ87"/>
<protein>
    <submittedName>
        <fullName evidence="2">Uncharacterized protein</fullName>
    </submittedName>
</protein>
<name>A0A972GZ87_9BACL</name>
<keyword evidence="1" id="KW-0812">Transmembrane</keyword>
<gene>
    <name evidence="2" type="ORF">GC093_29195</name>
</gene>
<feature type="transmembrane region" description="Helical" evidence="1">
    <location>
        <begin position="6"/>
        <end position="21"/>
    </location>
</feature>
<accession>A0A972GZ87</accession>
<keyword evidence="1" id="KW-1133">Transmembrane helix</keyword>
<sequence>MRWSVFWGVTIAVLLITWYEWKRLKTMPKKDKLVLISLLLLVWFMSMLDLPKTPGPTTFLHFIFKPFRPLLES</sequence>
<comment type="caution">
    <text evidence="2">The sequence shown here is derived from an EMBL/GenBank/DDBJ whole genome shotgun (WGS) entry which is preliminary data.</text>
</comment>
<proteinExistence type="predicted"/>
<evidence type="ECO:0000313" key="3">
    <source>
        <dbReference type="Proteomes" id="UP000641588"/>
    </source>
</evidence>
<dbReference type="EMBL" id="WHOD01000109">
    <property type="protein sequence ID" value="NOU97274.1"/>
    <property type="molecule type" value="Genomic_DNA"/>
</dbReference>